<feature type="transmembrane region" description="Helical" evidence="1">
    <location>
        <begin position="5"/>
        <end position="26"/>
    </location>
</feature>
<gene>
    <name evidence="2" type="ORF">CPAV1605_329</name>
</gene>
<accession>A0A5E8CIV8</accession>
<keyword evidence="1" id="KW-1133">Transmembrane helix</keyword>
<dbReference type="AlphaFoldDB" id="A0A5E8CIV8"/>
<organism evidence="2">
    <name type="scientific">seawater metagenome</name>
    <dbReference type="NCBI Taxonomy" id="1561972"/>
    <lineage>
        <taxon>unclassified sequences</taxon>
        <taxon>metagenomes</taxon>
        <taxon>ecological metagenomes</taxon>
    </lineage>
</organism>
<reference evidence="2" key="1">
    <citation type="submission" date="2019-09" db="EMBL/GenBank/DDBJ databases">
        <authorList>
            <person name="Needham M D."/>
        </authorList>
    </citation>
    <scope>NUCLEOTIDE SEQUENCE</scope>
</reference>
<proteinExistence type="predicted"/>
<feature type="transmembrane region" description="Helical" evidence="1">
    <location>
        <begin position="74"/>
        <end position="100"/>
    </location>
</feature>
<keyword evidence="1" id="KW-0472">Membrane</keyword>
<feature type="transmembrane region" description="Helical" evidence="1">
    <location>
        <begin position="32"/>
        <end position="54"/>
    </location>
</feature>
<keyword evidence="1" id="KW-0812">Transmembrane</keyword>
<evidence type="ECO:0000313" key="2">
    <source>
        <dbReference type="EMBL" id="VVU94604.1"/>
    </source>
</evidence>
<name>A0A5E8CIV8_9ZZZZ</name>
<dbReference type="EMBL" id="CABVLZ010000001">
    <property type="protein sequence ID" value="VVU94604.1"/>
    <property type="molecule type" value="Genomic_DNA"/>
</dbReference>
<protein>
    <submittedName>
        <fullName evidence="2">Uncharacterized protein</fullName>
    </submittedName>
</protein>
<evidence type="ECO:0000256" key="1">
    <source>
        <dbReference type="SAM" id="Phobius"/>
    </source>
</evidence>
<sequence length="121" mass="14838">MFKKILKYSIFFIHVTGILLSNILWIKFPEILILHFITLLSWYFFENQCILTYFEFKFFNETIMGKKRKFRVPFIARILFLIEFLIGLLIHFNFFLNYIYTYINAYNNHNSYSSYLAPRSK</sequence>